<evidence type="ECO:0000313" key="8">
    <source>
        <dbReference type="EMBL" id="GAE26433.1"/>
    </source>
</evidence>
<sequence length="414" mass="45273">MIEKSKKKRQVTVVALVTALCLLGDSMLYIALPIFYKEVGLQSLWEVGLILSINRFVRIPINPLVGLAYRKLPLRAGLFISVILAIVTTIGYGVGTGLVIWIILRLVWGVAWSFLRLGGLLAVIEASTDRNRGELMGRYNGLYRLGSLGGMIGGGVLVATIGFDWTSILFGICMIAGLPLVYFALPKVVHQDEWVKTNSTPKESLRFSRRTISVVISGMILAFLIQGMFNSSLSLIMSDHFGEQLTIVGLVVGVTALAGILQGVRWVWEPYLAVKIGKWSDGDKGRLPLFLTALGVSVLGFLLIPFSLPFFIWVFVAIGIMISSTALTTLIDALTSDVTRGEDANQVMTTYTVFLDLGAALGPLVSYILFSLGGSVSHVFFGAVFVYLSLFIYWVRVYKKGEFTPVQHTNTSSL</sequence>
<proteinExistence type="predicted"/>
<evidence type="ECO:0000256" key="4">
    <source>
        <dbReference type="ARBA" id="ARBA00022989"/>
    </source>
</evidence>
<dbReference type="AlphaFoldDB" id="W4Q417"/>
<evidence type="ECO:0000256" key="6">
    <source>
        <dbReference type="SAM" id="Phobius"/>
    </source>
</evidence>
<feature type="transmembrane region" description="Helical" evidence="6">
    <location>
        <begin position="168"/>
        <end position="186"/>
    </location>
</feature>
<dbReference type="Gene3D" id="1.20.1250.20">
    <property type="entry name" value="MFS general substrate transporter like domains"/>
    <property type="match status" value="1"/>
</dbReference>
<evidence type="ECO:0000256" key="2">
    <source>
        <dbReference type="ARBA" id="ARBA00022448"/>
    </source>
</evidence>
<keyword evidence="3 6" id="KW-0812">Transmembrane</keyword>
<dbReference type="InterPro" id="IPR020846">
    <property type="entry name" value="MFS_dom"/>
</dbReference>
<protein>
    <submittedName>
        <fullName evidence="8">Probable MFS transporter</fullName>
    </submittedName>
</protein>
<feature type="transmembrane region" description="Helical" evidence="6">
    <location>
        <begin position="376"/>
        <end position="395"/>
    </location>
</feature>
<dbReference type="InterPro" id="IPR011701">
    <property type="entry name" value="MFS"/>
</dbReference>
<gene>
    <name evidence="8" type="ORF">JCM9140_2491</name>
</gene>
<evidence type="ECO:0000313" key="9">
    <source>
        <dbReference type="Proteomes" id="UP000018890"/>
    </source>
</evidence>
<feature type="domain" description="Major facilitator superfamily (MFS) profile" evidence="7">
    <location>
        <begin position="10"/>
        <end position="400"/>
    </location>
</feature>
<dbReference type="RefSeq" id="WP_034746083.1">
    <property type="nucleotide sequence ID" value="NZ_BAUT01000024.1"/>
</dbReference>
<dbReference type="Proteomes" id="UP000018890">
    <property type="component" value="Unassembled WGS sequence"/>
</dbReference>
<dbReference type="STRING" id="1236970.JCM9140_2491"/>
<feature type="transmembrane region" description="Helical" evidence="6">
    <location>
        <begin position="207"/>
        <end position="225"/>
    </location>
</feature>
<evidence type="ECO:0000256" key="5">
    <source>
        <dbReference type="ARBA" id="ARBA00023136"/>
    </source>
</evidence>
<evidence type="ECO:0000256" key="3">
    <source>
        <dbReference type="ARBA" id="ARBA00022692"/>
    </source>
</evidence>
<dbReference type="SUPFAM" id="SSF103473">
    <property type="entry name" value="MFS general substrate transporter"/>
    <property type="match status" value="1"/>
</dbReference>
<feature type="transmembrane region" description="Helical" evidence="6">
    <location>
        <begin position="48"/>
        <end position="69"/>
    </location>
</feature>
<feature type="transmembrane region" description="Helical" evidence="6">
    <location>
        <begin position="351"/>
        <end position="370"/>
    </location>
</feature>
<feature type="transmembrane region" description="Helical" evidence="6">
    <location>
        <begin position="287"/>
        <end position="304"/>
    </location>
</feature>
<comment type="caution">
    <text evidence="8">The sequence shown here is derived from an EMBL/GenBank/DDBJ whole genome shotgun (WGS) entry which is preliminary data.</text>
</comment>
<keyword evidence="2" id="KW-0813">Transport</keyword>
<accession>W4Q417</accession>
<feature type="transmembrane region" description="Helical" evidence="6">
    <location>
        <begin position="145"/>
        <end position="162"/>
    </location>
</feature>
<dbReference type="OrthoDB" id="5338069at2"/>
<dbReference type="InterPro" id="IPR001958">
    <property type="entry name" value="Tet-R_TetA/multi-R_MdtG-like"/>
</dbReference>
<keyword evidence="4 6" id="KW-1133">Transmembrane helix</keyword>
<evidence type="ECO:0000259" key="7">
    <source>
        <dbReference type="PROSITE" id="PS50850"/>
    </source>
</evidence>
<feature type="transmembrane region" description="Helical" evidence="6">
    <location>
        <begin position="310"/>
        <end position="331"/>
    </location>
</feature>
<dbReference type="GO" id="GO:0022857">
    <property type="term" value="F:transmembrane transporter activity"/>
    <property type="evidence" value="ECO:0007669"/>
    <property type="project" value="InterPro"/>
</dbReference>
<name>W4Q417_9BACI</name>
<feature type="transmembrane region" description="Helical" evidence="6">
    <location>
        <begin position="245"/>
        <end position="267"/>
    </location>
</feature>
<keyword evidence="9" id="KW-1185">Reference proteome</keyword>
<feature type="transmembrane region" description="Helical" evidence="6">
    <location>
        <begin position="76"/>
        <end position="94"/>
    </location>
</feature>
<keyword evidence="5 6" id="KW-0472">Membrane</keyword>
<dbReference type="PROSITE" id="PS50850">
    <property type="entry name" value="MFS"/>
    <property type="match status" value="1"/>
</dbReference>
<reference evidence="8" key="1">
    <citation type="journal article" date="2014" name="Genome Announc.">
        <title>Draft Genome Sequences of Three Alkaliphilic Bacillus Strains, Bacillus wakoensis JCM 9140T, Bacillus akibai JCM 9157T, and Bacillus hemicellulosilyticus JCM 9152T.</title>
        <authorList>
            <person name="Yuki M."/>
            <person name="Oshima K."/>
            <person name="Suda W."/>
            <person name="Oshida Y."/>
            <person name="Kitamura K."/>
            <person name="Iida T."/>
            <person name="Hattori M."/>
            <person name="Ohkuma M."/>
        </authorList>
    </citation>
    <scope>NUCLEOTIDE SEQUENCE [LARGE SCALE GENOMIC DNA]</scope>
    <source>
        <strain evidence="8">JCM 9140</strain>
    </source>
</reference>
<dbReference type="PRINTS" id="PR01035">
    <property type="entry name" value="TCRTETA"/>
</dbReference>
<dbReference type="InterPro" id="IPR036259">
    <property type="entry name" value="MFS_trans_sf"/>
</dbReference>
<feature type="transmembrane region" description="Helical" evidence="6">
    <location>
        <begin position="12"/>
        <end position="36"/>
    </location>
</feature>
<dbReference type="Pfam" id="PF07690">
    <property type="entry name" value="MFS_1"/>
    <property type="match status" value="1"/>
</dbReference>
<feature type="transmembrane region" description="Helical" evidence="6">
    <location>
        <begin position="100"/>
        <end position="124"/>
    </location>
</feature>
<comment type="subcellular location">
    <subcellularLocation>
        <location evidence="1">Cell membrane</location>
        <topology evidence="1">Multi-pass membrane protein</topology>
    </subcellularLocation>
</comment>
<dbReference type="PANTHER" id="PTHR23506">
    <property type="entry name" value="GH10249P"/>
    <property type="match status" value="1"/>
</dbReference>
<dbReference type="InterPro" id="IPR050930">
    <property type="entry name" value="MFS_Vesicular_Transporter"/>
</dbReference>
<dbReference type="GO" id="GO:0005886">
    <property type="term" value="C:plasma membrane"/>
    <property type="evidence" value="ECO:0007669"/>
    <property type="project" value="UniProtKB-SubCell"/>
</dbReference>
<dbReference type="EMBL" id="BAUT01000024">
    <property type="protein sequence ID" value="GAE26433.1"/>
    <property type="molecule type" value="Genomic_DNA"/>
</dbReference>
<organism evidence="8 9">
    <name type="scientific">Halalkalibacter wakoensis JCM 9140</name>
    <dbReference type="NCBI Taxonomy" id="1236970"/>
    <lineage>
        <taxon>Bacteria</taxon>
        <taxon>Bacillati</taxon>
        <taxon>Bacillota</taxon>
        <taxon>Bacilli</taxon>
        <taxon>Bacillales</taxon>
        <taxon>Bacillaceae</taxon>
        <taxon>Halalkalibacter</taxon>
    </lineage>
</organism>
<evidence type="ECO:0000256" key="1">
    <source>
        <dbReference type="ARBA" id="ARBA00004651"/>
    </source>
</evidence>
<dbReference type="PANTHER" id="PTHR23506:SF23">
    <property type="entry name" value="GH10249P"/>
    <property type="match status" value="1"/>
</dbReference>